<dbReference type="Pfam" id="PF07714">
    <property type="entry name" value="PK_Tyr_Ser-Thr"/>
    <property type="match status" value="1"/>
</dbReference>
<name>A0A8S0Q5Q8_OLEEU</name>
<evidence type="ECO:0000256" key="12">
    <source>
        <dbReference type="ARBA" id="ARBA00023157"/>
    </source>
</evidence>
<evidence type="ECO:0000256" key="16">
    <source>
        <dbReference type="PIRNR" id="PIRNR000641"/>
    </source>
</evidence>
<proteinExistence type="inferred from homology"/>
<dbReference type="SMART" id="SM00108">
    <property type="entry name" value="B_lectin"/>
    <property type="match status" value="1"/>
</dbReference>
<evidence type="ECO:0000256" key="7">
    <source>
        <dbReference type="ARBA" id="ARBA00022741"/>
    </source>
</evidence>
<reference evidence="23 24" key="1">
    <citation type="submission" date="2019-12" db="EMBL/GenBank/DDBJ databases">
        <authorList>
            <person name="Alioto T."/>
            <person name="Alioto T."/>
            <person name="Gomez Garrido J."/>
        </authorList>
    </citation>
    <scope>NUCLEOTIDE SEQUENCE [LARGE SCALE GENOMIC DNA]</scope>
</reference>
<keyword evidence="2" id="KW-1003">Cell membrane</keyword>
<accession>A0A8S0Q5Q8</accession>
<dbReference type="InterPro" id="IPR000858">
    <property type="entry name" value="S_locus_glycoprot_dom"/>
</dbReference>
<dbReference type="Proteomes" id="UP000594638">
    <property type="component" value="Unassembled WGS sequence"/>
</dbReference>
<dbReference type="Gramene" id="OE9A102859T1">
    <property type="protein sequence ID" value="OE9A102859C1"/>
    <property type="gene ID" value="OE9A102859"/>
</dbReference>
<dbReference type="CDD" id="cd14066">
    <property type="entry name" value="STKc_IRAK"/>
    <property type="match status" value="1"/>
</dbReference>
<evidence type="ECO:0000256" key="15">
    <source>
        <dbReference type="ARBA" id="ARBA00048679"/>
    </source>
</evidence>
<evidence type="ECO:0000256" key="4">
    <source>
        <dbReference type="ARBA" id="ARBA00022679"/>
    </source>
</evidence>
<dbReference type="Pfam" id="PF00954">
    <property type="entry name" value="S_locus_glycop"/>
    <property type="match status" value="1"/>
</dbReference>
<dbReference type="PANTHER" id="PTHR27002:SF864">
    <property type="entry name" value="RECEPTOR-LIKE SERINE_THREONINE-PROTEIN KINASE"/>
    <property type="match status" value="1"/>
</dbReference>
<dbReference type="PROSITE" id="PS50927">
    <property type="entry name" value="BULB_LECTIN"/>
    <property type="match status" value="1"/>
</dbReference>
<feature type="domain" description="Bulb-type lectin" evidence="21">
    <location>
        <begin position="24"/>
        <end position="149"/>
    </location>
</feature>
<evidence type="ECO:0000259" key="21">
    <source>
        <dbReference type="PROSITE" id="PS50927"/>
    </source>
</evidence>
<dbReference type="FunFam" id="2.90.10.10:FF:000029">
    <property type="entry name" value="G-type lectin S-receptor-like serine/threonine-protein kinase"/>
    <property type="match status" value="1"/>
</dbReference>
<evidence type="ECO:0000256" key="5">
    <source>
        <dbReference type="ARBA" id="ARBA00022692"/>
    </source>
</evidence>
<dbReference type="InterPro" id="IPR001480">
    <property type="entry name" value="Bulb-type_lectin_dom"/>
</dbReference>
<dbReference type="SUPFAM" id="SSF51110">
    <property type="entry name" value="alpha-D-mannose-specific plant lectins"/>
    <property type="match status" value="1"/>
</dbReference>
<feature type="domain" description="Protein kinase" evidence="20">
    <location>
        <begin position="515"/>
        <end position="793"/>
    </location>
</feature>
<evidence type="ECO:0000256" key="18">
    <source>
        <dbReference type="SAM" id="Phobius"/>
    </source>
</evidence>
<keyword evidence="11 18" id="KW-0472">Membrane</keyword>
<keyword evidence="12" id="KW-1015">Disulfide bond</keyword>
<comment type="similarity">
    <text evidence="16">Belongs to the protein kinase superfamily. Ser/Thr protein kinase family.</text>
</comment>
<evidence type="ECO:0000259" key="22">
    <source>
        <dbReference type="PROSITE" id="PS50948"/>
    </source>
</evidence>
<sequence length="834" mass="93904">MKYDRTFFVFVPIFFFSFRSSIAVDSLAPNQTLLDNNTTLVSASQTFELGFFSPWNSNSRYIGIWFKKVPERTVVWVANNNNPLTDSSGILTITPDGNIIIISNRNQSSIIWTANITSRTVSNPVLQILDSGNLVLKSSNDNNPDNYVWQSFDYPHDTLIPGMKLRWNLRTNEELYLTSRRSSQDPSTGDYTYRMDRRGLPSIVLRRGSQVQFRSGPWDGVRFGGQPVLRKNSVFNPIVVFDSDNLYYAFENVDVSIISRFVMNESGLVQHLTWSQDHWNNIATMQTDSCDNYASCGNFGVCTFSNSLSCDCLSGFVPRQREAWAQFDRSAGCIRRTPLNCSTSSGFRKFSGLKLPDPTNFSVNISAMNLFECEATCSRNCSCVAYAMTQFSGCMEWFGDLLDIRKYSEGGQDLYVRMPASELDSSNKSKRTAVLASVAGISFLVLLGVISWFAYRKKTANLRRALADQANQQCDNPNQDIYDNANQDINQSIGDETLELPLFSFVTISTATNEFSFTNKIGQGGFGPVYKGVLPTGKEIAVKRLSKDSGQGLKEFKNEVILIVKLQHRNLVKLLGCCIHGEERMLVYEYMPNQSLDLFIFNQTKDTTLSWQKRFDIIAGIARGLLYLHRDSRLRIIHRDLKASNILLDKDMNPKISDFGLARTFGGDQYEENTKRVMGTYGYMAPEYAIDGLFSIKSDVFSFGVLVLEIVSGKKNRGFHHPDHDLNLLGHAWNLWTEGNPMDLLDASLVILNSESEVLRCIHVGLLCVQQRPEDRPTMSNVLLMLDIEHPVVSQPKQPGFYSERSLIDMATSSSTGNKPPTSNEITVTLLQGR</sequence>
<evidence type="ECO:0000259" key="20">
    <source>
        <dbReference type="PROSITE" id="PS50011"/>
    </source>
</evidence>
<dbReference type="OrthoDB" id="1910371at2759"/>
<keyword evidence="3 16" id="KW-0723">Serine/threonine-protein kinase</keyword>
<dbReference type="PROSITE" id="PS00108">
    <property type="entry name" value="PROTEIN_KINASE_ST"/>
    <property type="match status" value="1"/>
</dbReference>
<evidence type="ECO:0000256" key="19">
    <source>
        <dbReference type="SAM" id="SignalP"/>
    </source>
</evidence>
<dbReference type="CDD" id="cd00028">
    <property type="entry name" value="B_lectin"/>
    <property type="match status" value="1"/>
</dbReference>
<dbReference type="InterPro" id="IPR021820">
    <property type="entry name" value="S-locus_recpt_kinase_C"/>
</dbReference>
<feature type="domain" description="Apple" evidence="22">
    <location>
        <begin position="341"/>
        <end position="419"/>
    </location>
</feature>
<evidence type="ECO:0000313" key="23">
    <source>
        <dbReference type="EMBL" id="CAA2959947.1"/>
    </source>
</evidence>
<dbReference type="GO" id="GO:0004674">
    <property type="term" value="F:protein serine/threonine kinase activity"/>
    <property type="evidence" value="ECO:0007669"/>
    <property type="project" value="UniProtKB-KW"/>
</dbReference>
<dbReference type="InterPro" id="IPR001245">
    <property type="entry name" value="Ser-Thr/Tyr_kinase_cat_dom"/>
</dbReference>
<dbReference type="GO" id="GO:0048544">
    <property type="term" value="P:recognition of pollen"/>
    <property type="evidence" value="ECO:0007669"/>
    <property type="project" value="InterPro"/>
</dbReference>
<dbReference type="PROSITE" id="PS50011">
    <property type="entry name" value="PROTEIN_KINASE_DOM"/>
    <property type="match status" value="1"/>
</dbReference>
<dbReference type="PANTHER" id="PTHR27002">
    <property type="entry name" value="RECEPTOR-LIKE SERINE/THREONINE-PROTEIN KINASE SD1-8"/>
    <property type="match status" value="1"/>
</dbReference>
<protein>
    <recommendedName>
        <fullName evidence="16">Receptor-like serine/threonine-protein kinase</fullName>
        <ecNumber evidence="16">2.7.11.1</ecNumber>
    </recommendedName>
</protein>
<dbReference type="FunFam" id="3.30.200.20:FF:000195">
    <property type="entry name" value="G-type lectin S-receptor-like serine/threonine-protein kinase"/>
    <property type="match status" value="1"/>
</dbReference>
<evidence type="ECO:0000256" key="9">
    <source>
        <dbReference type="ARBA" id="ARBA00022840"/>
    </source>
</evidence>
<dbReference type="Gene3D" id="3.30.200.20">
    <property type="entry name" value="Phosphorylase Kinase, domain 1"/>
    <property type="match status" value="1"/>
</dbReference>
<evidence type="ECO:0000256" key="17">
    <source>
        <dbReference type="SAM" id="MobiDB-lite"/>
    </source>
</evidence>
<evidence type="ECO:0000256" key="2">
    <source>
        <dbReference type="ARBA" id="ARBA00022475"/>
    </source>
</evidence>
<dbReference type="SMART" id="SM00473">
    <property type="entry name" value="PAN_AP"/>
    <property type="match status" value="1"/>
</dbReference>
<evidence type="ECO:0000313" key="24">
    <source>
        <dbReference type="Proteomes" id="UP000594638"/>
    </source>
</evidence>
<dbReference type="SUPFAM" id="SSF56112">
    <property type="entry name" value="Protein kinase-like (PK-like)"/>
    <property type="match status" value="1"/>
</dbReference>
<evidence type="ECO:0000256" key="14">
    <source>
        <dbReference type="ARBA" id="ARBA00047899"/>
    </source>
</evidence>
<keyword evidence="24" id="KW-1185">Reference proteome</keyword>
<dbReference type="InterPro" id="IPR008271">
    <property type="entry name" value="Ser/Thr_kinase_AS"/>
</dbReference>
<feature type="chain" id="PRO_5035902758" description="Receptor-like serine/threonine-protein kinase" evidence="19">
    <location>
        <begin position="24"/>
        <end position="834"/>
    </location>
</feature>
<evidence type="ECO:0000256" key="10">
    <source>
        <dbReference type="ARBA" id="ARBA00022989"/>
    </source>
</evidence>
<keyword evidence="9 16" id="KW-0067">ATP-binding</keyword>
<feature type="region of interest" description="Disordered" evidence="17">
    <location>
        <begin position="812"/>
        <end position="834"/>
    </location>
</feature>
<feature type="transmembrane region" description="Helical" evidence="18">
    <location>
        <begin position="433"/>
        <end position="455"/>
    </location>
</feature>
<keyword evidence="13" id="KW-0325">Glycoprotein</keyword>
<keyword evidence="5 18" id="KW-0812">Transmembrane</keyword>
<organism evidence="23 24">
    <name type="scientific">Olea europaea subsp. europaea</name>
    <dbReference type="NCBI Taxonomy" id="158383"/>
    <lineage>
        <taxon>Eukaryota</taxon>
        <taxon>Viridiplantae</taxon>
        <taxon>Streptophyta</taxon>
        <taxon>Embryophyta</taxon>
        <taxon>Tracheophyta</taxon>
        <taxon>Spermatophyta</taxon>
        <taxon>Magnoliopsida</taxon>
        <taxon>eudicotyledons</taxon>
        <taxon>Gunneridae</taxon>
        <taxon>Pentapetalae</taxon>
        <taxon>asterids</taxon>
        <taxon>lamiids</taxon>
        <taxon>Lamiales</taxon>
        <taxon>Oleaceae</taxon>
        <taxon>Oleeae</taxon>
        <taxon>Olea</taxon>
    </lineage>
</organism>
<comment type="catalytic activity">
    <reaction evidence="15 16">
        <text>L-seryl-[protein] + ATP = O-phospho-L-seryl-[protein] + ADP + H(+)</text>
        <dbReference type="Rhea" id="RHEA:17989"/>
        <dbReference type="Rhea" id="RHEA-COMP:9863"/>
        <dbReference type="Rhea" id="RHEA-COMP:11604"/>
        <dbReference type="ChEBI" id="CHEBI:15378"/>
        <dbReference type="ChEBI" id="CHEBI:29999"/>
        <dbReference type="ChEBI" id="CHEBI:30616"/>
        <dbReference type="ChEBI" id="CHEBI:83421"/>
        <dbReference type="ChEBI" id="CHEBI:456216"/>
        <dbReference type="EC" id="2.7.11.1"/>
    </reaction>
</comment>
<feature type="signal peptide" evidence="19">
    <location>
        <begin position="1"/>
        <end position="23"/>
    </location>
</feature>
<evidence type="ECO:0000256" key="6">
    <source>
        <dbReference type="ARBA" id="ARBA00022729"/>
    </source>
</evidence>
<dbReference type="SMART" id="SM00220">
    <property type="entry name" value="S_TKc"/>
    <property type="match status" value="1"/>
</dbReference>
<dbReference type="PROSITE" id="PS50948">
    <property type="entry name" value="PAN"/>
    <property type="match status" value="1"/>
</dbReference>
<keyword evidence="7 16" id="KW-0547">Nucleotide-binding</keyword>
<dbReference type="Pfam" id="PF01453">
    <property type="entry name" value="B_lectin"/>
    <property type="match status" value="1"/>
</dbReference>
<dbReference type="InterPro" id="IPR024171">
    <property type="entry name" value="SRK-like_kinase"/>
</dbReference>
<evidence type="ECO:0000256" key="11">
    <source>
        <dbReference type="ARBA" id="ARBA00023136"/>
    </source>
</evidence>
<dbReference type="AlphaFoldDB" id="A0A8S0Q5Q8"/>
<dbReference type="InterPro" id="IPR003609">
    <property type="entry name" value="Pan_app"/>
</dbReference>
<dbReference type="Gene3D" id="1.10.510.10">
    <property type="entry name" value="Transferase(Phosphotransferase) domain 1"/>
    <property type="match status" value="1"/>
</dbReference>
<dbReference type="EC" id="2.7.11.1" evidence="16"/>
<dbReference type="PIRSF" id="PIRSF000641">
    <property type="entry name" value="SRK"/>
    <property type="match status" value="1"/>
</dbReference>
<evidence type="ECO:0000256" key="3">
    <source>
        <dbReference type="ARBA" id="ARBA00022527"/>
    </source>
</evidence>
<dbReference type="Pfam" id="PF11883">
    <property type="entry name" value="DUF3403"/>
    <property type="match status" value="1"/>
</dbReference>
<dbReference type="EMBL" id="CACTIH010000357">
    <property type="protein sequence ID" value="CAA2959947.1"/>
    <property type="molecule type" value="Genomic_DNA"/>
</dbReference>
<comment type="caution">
    <text evidence="23">The sequence shown here is derived from an EMBL/GenBank/DDBJ whole genome shotgun (WGS) entry which is preliminary data.</text>
</comment>
<comment type="catalytic activity">
    <reaction evidence="14 16">
        <text>L-threonyl-[protein] + ATP = O-phospho-L-threonyl-[protein] + ADP + H(+)</text>
        <dbReference type="Rhea" id="RHEA:46608"/>
        <dbReference type="Rhea" id="RHEA-COMP:11060"/>
        <dbReference type="Rhea" id="RHEA-COMP:11605"/>
        <dbReference type="ChEBI" id="CHEBI:15378"/>
        <dbReference type="ChEBI" id="CHEBI:30013"/>
        <dbReference type="ChEBI" id="CHEBI:30616"/>
        <dbReference type="ChEBI" id="CHEBI:61977"/>
        <dbReference type="ChEBI" id="CHEBI:456216"/>
        <dbReference type="EC" id="2.7.11.1"/>
    </reaction>
</comment>
<keyword evidence="4 16" id="KW-0808">Transferase</keyword>
<evidence type="ECO:0000256" key="13">
    <source>
        <dbReference type="ARBA" id="ARBA00023180"/>
    </source>
</evidence>
<evidence type="ECO:0000256" key="8">
    <source>
        <dbReference type="ARBA" id="ARBA00022777"/>
    </source>
</evidence>
<dbReference type="Pfam" id="PF08276">
    <property type="entry name" value="PAN_2"/>
    <property type="match status" value="1"/>
</dbReference>
<dbReference type="CDD" id="cd01098">
    <property type="entry name" value="PAN_AP_plant"/>
    <property type="match status" value="1"/>
</dbReference>
<dbReference type="GO" id="GO:0005524">
    <property type="term" value="F:ATP binding"/>
    <property type="evidence" value="ECO:0007669"/>
    <property type="project" value="UniProtKB-KW"/>
</dbReference>
<keyword evidence="6 19" id="KW-0732">Signal</keyword>
<gene>
    <name evidence="23" type="ORF">OLEA9_A102859</name>
</gene>
<dbReference type="GO" id="GO:0005886">
    <property type="term" value="C:plasma membrane"/>
    <property type="evidence" value="ECO:0007669"/>
    <property type="project" value="UniProtKB-SubCell"/>
</dbReference>
<dbReference type="InterPro" id="IPR036426">
    <property type="entry name" value="Bulb-type_lectin_dom_sf"/>
</dbReference>
<dbReference type="FunFam" id="1.10.510.10:FF:000060">
    <property type="entry name" value="G-type lectin S-receptor-like serine/threonine-protein kinase"/>
    <property type="match status" value="1"/>
</dbReference>
<dbReference type="InterPro" id="IPR000719">
    <property type="entry name" value="Prot_kinase_dom"/>
</dbReference>
<keyword evidence="8 16" id="KW-0418">Kinase</keyword>
<comment type="subcellular location">
    <subcellularLocation>
        <location evidence="1">Cell membrane</location>
        <topology evidence="1">Single-pass type I membrane protein</topology>
    </subcellularLocation>
</comment>
<evidence type="ECO:0000256" key="1">
    <source>
        <dbReference type="ARBA" id="ARBA00004251"/>
    </source>
</evidence>
<dbReference type="InterPro" id="IPR011009">
    <property type="entry name" value="Kinase-like_dom_sf"/>
</dbReference>
<keyword evidence="10 18" id="KW-1133">Transmembrane helix</keyword>
<dbReference type="Gene3D" id="2.90.10.10">
    <property type="entry name" value="Bulb-type lectin domain"/>
    <property type="match status" value="1"/>
</dbReference>